<evidence type="ECO:0000256" key="7">
    <source>
        <dbReference type="SAM" id="Phobius"/>
    </source>
</evidence>
<dbReference type="GO" id="GO:0022857">
    <property type="term" value="F:transmembrane transporter activity"/>
    <property type="evidence" value="ECO:0007669"/>
    <property type="project" value="InterPro"/>
</dbReference>
<feature type="transmembrane region" description="Helical" evidence="7">
    <location>
        <begin position="505"/>
        <end position="523"/>
    </location>
</feature>
<feature type="transmembrane region" description="Helical" evidence="7">
    <location>
        <begin position="226"/>
        <end position="245"/>
    </location>
</feature>
<keyword evidence="3 7" id="KW-0812">Transmembrane</keyword>
<name>A0A8H3FD56_9LECA</name>
<proteinExistence type="predicted"/>
<evidence type="ECO:0008006" key="10">
    <source>
        <dbReference type="Google" id="ProtNLM"/>
    </source>
</evidence>
<evidence type="ECO:0000256" key="5">
    <source>
        <dbReference type="ARBA" id="ARBA00023136"/>
    </source>
</evidence>
<dbReference type="PROSITE" id="PS00218">
    <property type="entry name" value="AMINO_ACID_PERMEASE_1"/>
    <property type="match status" value="1"/>
</dbReference>
<accession>A0A8H3FD56</accession>
<evidence type="ECO:0000256" key="3">
    <source>
        <dbReference type="ARBA" id="ARBA00022692"/>
    </source>
</evidence>
<keyword evidence="4 7" id="KW-1133">Transmembrane helix</keyword>
<evidence type="ECO:0000313" key="8">
    <source>
        <dbReference type="EMBL" id="CAF9921389.1"/>
    </source>
</evidence>
<dbReference type="GO" id="GO:0006865">
    <property type="term" value="P:amino acid transport"/>
    <property type="evidence" value="ECO:0007669"/>
    <property type="project" value="InterPro"/>
</dbReference>
<feature type="transmembrane region" description="Helical" evidence="7">
    <location>
        <begin position="70"/>
        <end position="95"/>
    </location>
</feature>
<feature type="transmembrane region" description="Helical" evidence="7">
    <location>
        <begin position="358"/>
        <end position="387"/>
    </location>
</feature>
<evidence type="ECO:0000256" key="6">
    <source>
        <dbReference type="SAM" id="MobiDB-lite"/>
    </source>
</evidence>
<evidence type="ECO:0000256" key="2">
    <source>
        <dbReference type="ARBA" id="ARBA00022448"/>
    </source>
</evidence>
<feature type="region of interest" description="Disordered" evidence="6">
    <location>
        <begin position="1"/>
        <end position="34"/>
    </location>
</feature>
<feature type="transmembrane region" description="Helical" evidence="7">
    <location>
        <begin position="408"/>
        <end position="426"/>
    </location>
</feature>
<feature type="transmembrane region" description="Helical" evidence="7">
    <location>
        <begin position="305"/>
        <end position="330"/>
    </location>
</feature>
<comment type="caution">
    <text evidence="8">The sequence shown here is derived from an EMBL/GenBank/DDBJ whole genome shotgun (WGS) entry which is preliminary data.</text>
</comment>
<protein>
    <recommendedName>
        <fullName evidence="10">Amino acid transporter</fullName>
    </recommendedName>
</protein>
<dbReference type="PIRSF" id="PIRSF006060">
    <property type="entry name" value="AA_transporter"/>
    <property type="match status" value="1"/>
</dbReference>
<feature type="compositionally biased region" description="Basic and acidic residues" evidence="6">
    <location>
        <begin position="549"/>
        <end position="566"/>
    </location>
</feature>
<dbReference type="Pfam" id="PF13520">
    <property type="entry name" value="AA_permease_2"/>
    <property type="match status" value="1"/>
</dbReference>
<dbReference type="PANTHER" id="PTHR45649">
    <property type="entry name" value="AMINO-ACID PERMEASE BAT1"/>
    <property type="match status" value="1"/>
</dbReference>
<dbReference type="EMBL" id="CAJPDS010000028">
    <property type="protein sequence ID" value="CAF9921389.1"/>
    <property type="molecule type" value="Genomic_DNA"/>
</dbReference>
<evidence type="ECO:0000313" key="9">
    <source>
        <dbReference type="Proteomes" id="UP000664521"/>
    </source>
</evidence>
<gene>
    <name evidence="8" type="ORF">HETSPECPRED_004518</name>
</gene>
<evidence type="ECO:0000256" key="1">
    <source>
        <dbReference type="ARBA" id="ARBA00004141"/>
    </source>
</evidence>
<feature type="region of interest" description="Disordered" evidence="6">
    <location>
        <begin position="546"/>
        <end position="566"/>
    </location>
</feature>
<keyword evidence="5 7" id="KW-0472">Membrane</keyword>
<comment type="subcellular location">
    <subcellularLocation>
        <location evidence="1">Membrane</location>
        <topology evidence="1">Multi-pass membrane protein</topology>
    </subcellularLocation>
</comment>
<keyword evidence="9" id="KW-1185">Reference proteome</keyword>
<feature type="transmembrane region" description="Helical" evidence="7">
    <location>
        <begin position="265"/>
        <end position="284"/>
    </location>
</feature>
<dbReference type="GO" id="GO:0016020">
    <property type="term" value="C:membrane"/>
    <property type="evidence" value="ECO:0007669"/>
    <property type="project" value="UniProtKB-SubCell"/>
</dbReference>
<dbReference type="Proteomes" id="UP000664521">
    <property type="component" value="Unassembled WGS sequence"/>
</dbReference>
<dbReference type="Gene3D" id="1.20.1740.10">
    <property type="entry name" value="Amino acid/polyamine transporter I"/>
    <property type="match status" value="1"/>
</dbReference>
<dbReference type="InterPro" id="IPR002293">
    <property type="entry name" value="AA/rel_permease1"/>
</dbReference>
<evidence type="ECO:0000256" key="4">
    <source>
        <dbReference type="ARBA" id="ARBA00022989"/>
    </source>
</evidence>
<dbReference type="AlphaFoldDB" id="A0A8H3FD56"/>
<dbReference type="OrthoDB" id="10054429at2759"/>
<feature type="transmembrane region" description="Helical" evidence="7">
    <location>
        <begin position="432"/>
        <end position="453"/>
    </location>
</feature>
<dbReference type="InterPro" id="IPR004840">
    <property type="entry name" value="Amino_acid_permease_CS"/>
</dbReference>
<feature type="transmembrane region" description="Helical" evidence="7">
    <location>
        <begin position="473"/>
        <end position="493"/>
    </location>
</feature>
<organism evidence="8 9">
    <name type="scientific">Heterodermia speciosa</name>
    <dbReference type="NCBI Taxonomy" id="116794"/>
    <lineage>
        <taxon>Eukaryota</taxon>
        <taxon>Fungi</taxon>
        <taxon>Dikarya</taxon>
        <taxon>Ascomycota</taxon>
        <taxon>Pezizomycotina</taxon>
        <taxon>Lecanoromycetes</taxon>
        <taxon>OSLEUM clade</taxon>
        <taxon>Lecanoromycetidae</taxon>
        <taxon>Caliciales</taxon>
        <taxon>Physciaceae</taxon>
        <taxon>Heterodermia</taxon>
    </lineage>
</organism>
<reference evidence="8" key="1">
    <citation type="submission" date="2021-03" db="EMBL/GenBank/DDBJ databases">
        <authorList>
            <person name="Tagirdzhanova G."/>
        </authorList>
    </citation>
    <scope>NUCLEOTIDE SEQUENCE</scope>
</reference>
<sequence length="566" mass="61993">MAQRAMSEGYQATPDEAEKGPTQRKSSAFNRRKSSAVPDVPAAILEASELSVADRRLAELGYVQVYKREFSWLSCISFAFAISGLYATVTTTYIYPLEAGGAASTVWCWLISGGGCYCIALSVAELVSAYPTCGGLYFTCKYLAPEAWVPEIGWLVGWLNLLGQVAGAASTEYGCGQLLLAAVSMSTNFTYVPTDRQTVGVMAASTLLHSILNSLKTSYLEKMTKTYVIFHIAVLVACCITLLVMCDNKHDSHYVWTDVTNNSGWTPNGWSFLFGFLSASWTMTDYDATAHIAEEIKSPEIKAPWSIAAALGFTWIGGWLFTIVLAYTMGDPTEILGSPMAQPVAQVFYNVTGRNAGIFFTVAAYIVLNFTAMTAIQAGSRTIWAYARDEMLPGSRIWYKINKSTDTPIYATWLFTVCCVLINLIGLGSYTAIVAIFNLTAIALDWSYCIPVICKLLYGKFEPGPFHLGKASVAINITAVAWTTFVTIIYVMPTIRPVTKENMNYVVVLMAAVALFAIIYWYASGRYYYTGPRVKAQLIMGVEGDASSNDEKKAPIADSPREIHVN</sequence>
<keyword evidence="2" id="KW-0813">Transport</keyword>
<dbReference type="PANTHER" id="PTHR45649:SF9">
    <property type="entry name" value="AMINO-ACID PERMEASE 2"/>
    <property type="match status" value="1"/>
</dbReference>
<feature type="transmembrane region" description="Helical" evidence="7">
    <location>
        <begin position="101"/>
        <end position="124"/>
    </location>
</feature>